<sequence length="67" mass="7861">MMQLFGSYDVFEVHEEENRLFPLASKDVASNDIRDDLLTCESRGKTLLKEFAEERLKEQNVEFYATI</sequence>
<organism evidence="1 2">
    <name type="scientific">Dreissena polymorpha</name>
    <name type="common">Zebra mussel</name>
    <name type="synonym">Mytilus polymorpha</name>
    <dbReference type="NCBI Taxonomy" id="45954"/>
    <lineage>
        <taxon>Eukaryota</taxon>
        <taxon>Metazoa</taxon>
        <taxon>Spiralia</taxon>
        <taxon>Lophotrochozoa</taxon>
        <taxon>Mollusca</taxon>
        <taxon>Bivalvia</taxon>
        <taxon>Autobranchia</taxon>
        <taxon>Heteroconchia</taxon>
        <taxon>Euheterodonta</taxon>
        <taxon>Imparidentia</taxon>
        <taxon>Neoheterodontei</taxon>
        <taxon>Myida</taxon>
        <taxon>Dreissenoidea</taxon>
        <taxon>Dreissenidae</taxon>
        <taxon>Dreissena</taxon>
    </lineage>
</organism>
<keyword evidence="2" id="KW-1185">Reference proteome</keyword>
<accession>A0A9D4J2W4</accession>
<dbReference type="EMBL" id="JAIWYP010000007">
    <property type="protein sequence ID" value="KAH3797781.1"/>
    <property type="molecule type" value="Genomic_DNA"/>
</dbReference>
<reference evidence="1" key="1">
    <citation type="journal article" date="2019" name="bioRxiv">
        <title>The Genome of the Zebra Mussel, Dreissena polymorpha: A Resource for Invasive Species Research.</title>
        <authorList>
            <person name="McCartney M.A."/>
            <person name="Auch B."/>
            <person name="Kono T."/>
            <person name="Mallez S."/>
            <person name="Zhang Y."/>
            <person name="Obille A."/>
            <person name="Becker A."/>
            <person name="Abrahante J.E."/>
            <person name="Garbe J."/>
            <person name="Badalamenti J.P."/>
            <person name="Herman A."/>
            <person name="Mangelson H."/>
            <person name="Liachko I."/>
            <person name="Sullivan S."/>
            <person name="Sone E.D."/>
            <person name="Koren S."/>
            <person name="Silverstein K.A.T."/>
            <person name="Beckman K.B."/>
            <person name="Gohl D.M."/>
        </authorList>
    </citation>
    <scope>NUCLEOTIDE SEQUENCE</scope>
    <source>
        <strain evidence="1">Duluth1</strain>
        <tissue evidence="1">Whole animal</tissue>
    </source>
</reference>
<evidence type="ECO:0000313" key="1">
    <source>
        <dbReference type="EMBL" id="KAH3797781.1"/>
    </source>
</evidence>
<dbReference type="AlphaFoldDB" id="A0A9D4J2W4"/>
<gene>
    <name evidence="1" type="ORF">DPMN_151368</name>
</gene>
<reference evidence="1" key="2">
    <citation type="submission" date="2020-11" db="EMBL/GenBank/DDBJ databases">
        <authorList>
            <person name="McCartney M.A."/>
            <person name="Auch B."/>
            <person name="Kono T."/>
            <person name="Mallez S."/>
            <person name="Becker A."/>
            <person name="Gohl D.M."/>
            <person name="Silverstein K.A.T."/>
            <person name="Koren S."/>
            <person name="Bechman K.B."/>
            <person name="Herman A."/>
            <person name="Abrahante J.E."/>
            <person name="Garbe J."/>
        </authorList>
    </citation>
    <scope>NUCLEOTIDE SEQUENCE</scope>
    <source>
        <strain evidence="1">Duluth1</strain>
        <tissue evidence="1">Whole animal</tissue>
    </source>
</reference>
<comment type="caution">
    <text evidence="1">The sequence shown here is derived from an EMBL/GenBank/DDBJ whole genome shotgun (WGS) entry which is preliminary data.</text>
</comment>
<evidence type="ECO:0000313" key="2">
    <source>
        <dbReference type="Proteomes" id="UP000828390"/>
    </source>
</evidence>
<name>A0A9D4J2W4_DREPO</name>
<protein>
    <submittedName>
        <fullName evidence="1">Uncharacterized protein</fullName>
    </submittedName>
</protein>
<proteinExistence type="predicted"/>
<dbReference type="Proteomes" id="UP000828390">
    <property type="component" value="Unassembled WGS sequence"/>
</dbReference>